<sequence>MTTTQFEFLPNELIHYLYEYLDDYDIYFAFNQLNQRFYNLISNHCKWSSLNFLNKNKKRFNQICHEVLPNITYDHILSLSLCDYYPSSFIFSHLINQISLFFKQFKLEQFINIRILKLFDIQTESHLIEILSFSSNSLHQLYHLHIKTYQISAASIAHITLLFSSSLKQLILDTNCEIRFYNTEISRSNIEYLILKQEIHFYDLKYFVEYLPKLKYLNIMLSDIIYSDNIQLIELEKLDLKIHSNETVENLQHFLKQIPKLKNLKLIGYNVNDKFIYGHNWEFLLLSLQKFRFIFQHGSDCLNNEKSVEQILATFQGFDMVIQCNYSKTSIVVCTLPYVENYQNLEFETKSLSNKLCFQPYRNVHKLKIQELPSDNRYYSTIQSLELFNIISNQNIQNLFKYVDLTRIKHIIFFGDLNLLTNICQITSNLISLEITSEYPTLEFLDSNIELCQIFKQKIKHLFIISYDWFPQEKLKQLYKTFSNLEELTISLKSGNDIIELINHLKHLSYLTILYDDQEIRECDRQRWLKEKTWLTTFSIGNSVELGQDIMTIWIE</sequence>
<dbReference type="SUPFAM" id="SSF52047">
    <property type="entry name" value="RNI-like"/>
    <property type="match status" value="1"/>
</dbReference>
<name>A0A815U1T2_9BILA</name>
<dbReference type="EMBL" id="CAJNOQ010023118">
    <property type="protein sequence ID" value="CAF1510641.1"/>
    <property type="molecule type" value="Genomic_DNA"/>
</dbReference>
<evidence type="ECO:0000313" key="5">
    <source>
        <dbReference type="EMBL" id="CAF4371383.1"/>
    </source>
</evidence>
<feature type="domain" description="F-box" evidence="1">
    <location>
        <begin position="3"/>
        <end position="50"/>
    </location>
</feature>
<accession>A0A815U1T2</accession>
<dbReference type="EMBL" id="CAJNOK010005481">
    <property type="protein sequence ID" value="CAF0973813.1"/>
    <property type="molecule type" value="Genomic_DNA"/>
</dbReference>
<dbReference type="Proteomes" id="UP000681722">
    <property type="component" value="Unassembled WGS sequence"/>
</dbReference>
<keyword evidence="6" id="KW-1185">Reference proteome</keyword>
<evidence type="ECO:0000259" key="1">
    <source>
        <dbReference type="PROSITE" id="PS50181"/>
    </source>
</evidence>
<dbReference type="PROSITE" id="PS50181">
    <property type="entry name" value="FBOX"/>
    <property type="match status" value="1"/>
</dbReference>
<organism evidence="3 6">
    <name type="scientific">Didymodactylos carnosus</name>
    <dbReference type="NCBI Taxonomy" id="1234261"/>
    <lineage>
        <taxon>Eukaryota</taxon>
        <taxon>Metazoa</taxon>
        <taxon>Spiralia</taxon>
        <taxon>Gnathifera</taxon>
        <taxon>Rotifera</taxon>
        <taxon>Eurotatoria</taxon>
        <taxon>Bdelloidea</taxon>
        <taxon>Philodinida</taxon>
        <taxon>Philodinidae</taxon>
        <taxon>Didymodactylos</taxon>
    </lineage>
</organism>
<dbReference type="AlphaFoldDB" id="A0A815U1T2"/>
<gene>
    <name evidence="3" type="ORF">GPM918_LOCUS37096</name>
    <name evidence="2" type="ORF">OVA965_LOCUS13240</name>
    <name evidence="5" type="ORF">SRO942_LOCUS37854</name>
    <name evidence="4" type="ORF">TMI583_LOCUS13243</name>
</gene>
<evidence type="ECO:0000313" key="6">
    <source>
        <dbReference type="Proteomes" id="UP000663829"/>
    </source>
</evidence>
<dbReference type="Proteomes" id="UP000677228">
    <property type="component" value="Unassembled WGS sequence"/>
</dbReference>
<dbReference type="EMBL" id="CAJOBC010088657">
    <property type="protein sequence ID" value="CAF4371383.1"/>
    <property type="molecule type" value="Genomic_DNA"/>
</dbReference>
<dbReference type="InterPro" id="IPR001810">
    <property type="entry name" value="F-box_dom"/>
</dbReference>
<dbReference type="Proteomes" id="UP000663829">
    <property type="component" value="Unassembled WGS sequence"/>
</dbReference>
<evidence type="ECO:0000313" key="3">
    <source>
        <dbReference type="EMBL" id="CAF1510641.1"/>
    </source>
</evidence>
<evidence type="ECO:0000313" key="2">
    <source>
        <dbReference type="EMBL" id="CAF0973813.1"/>
    </source>
</evidence>
<dbReference type="EMBL" id="CAJOBA010005487">
    <property type="protein sequence ID" value="CAF3745019.1"/>
    <property type="molecule type" value="Genomic_DNA"/>
</dbReference>
<dbReference type="Proteomes" id="UP000682733">
    <property type="component" value="Unassembled WGS sequence"/>
</dbReference>
<comment type="caution">
    <text evidence="3">The sequence shown here is derived from an EMBL/GenBank/DDBJ whole genome shotgun (WGS) entry which is preliminary data.</text>
</comment>
<protein>
    <recommendedName>
        <fullName evidence="1">F-box domain-containing protein</fullName>
    </recommendedName>
</protein>
<evidence type="ECO:0000313" key="4">
    <source>
        <dbReference type="EMBL" id="CAF3745019.1"/>
    </source>
</evidence>
<proteinExistence type="predicted"/>
<reference evidence="3" key="1">
    <citation type="submission" date="2021-02" db="EMBL/GenBank/DDBJ databases">
        <authorList>
            <person name="Nowell W R."/>
        </authorList>
    </citation>
    <scope>NUCLEOTIDE SEQUENCE</scope>
</reference>